<evidence type="ECO:0000313" key="1">
    <source>
        <dbReference type="EMBL" id="CAH1960828.1"/>
    </source>
</evidence>
<comment type="caution">
    <text evidence="1">The sequence shown here is derived from an EMBL/GenBank/DDBJ whole genome shotgun (WGS) entry which is preliminary data.</text>
</comment>
<accession>A0A9P0P0R5</accession>
<gene>
    <name evidence="1" type="ORF">ACAOBT_LOCUS3809</name>
</gene>
<dbReference type="OrthoDB" id="6776577at2759"/>
<name>A0A9P0P0R5_ACAOB</name>
<reference evidence="1" key="1">
    <citation type="submission" date="2022-03" db="EMBL/GenBank/DDBJ databases">
        <authorList>
            <person name="Sayadi A."/>
        </authorList>
    </citation>
    <scope>NUCLEOTIDE SEQUENCE</scope>
</reference>
<keyword evidence="2" id="KW-1185">Reference proteome</keyword>
<dbReference type="AlphaFoldDB" id="A0A9P0P0R5"/>
<protein>
    <submittedName>
        <fullName evidence="1">Uncharacterized protein</fullName>
    </submittedName>
</protein>
<sequence length="96" mass="11225">MIAWDFTNVKCFFSCLRYGCDSCAPVHRGTCNRRRRPGHGTDNPRDWASYVFNGHDTHVTHRICDGSHESYRGCSCWNCWTGCQHVWISRQSRRNV</sequence>
<dbReference type="EMBL" id="CAKOFQ010006690">
    <property type="protein sequence ID" value="CAH1960828.1"/>
    <property type="molecule type" value="Genomic_DNA"/>
</dbReference>
<dbReference type="Proteomes" id="UP001152888">
    <property type="component" value="Unassembled WGS sequence"/>
</dbReference>
<organism evidence="1 2">
    <name type="scientific">Acanthoscelides obtectus</name>
    <name type="common">Bean weevil</name>
    <name type="synonym">Bruchus obtectus</name>
    <dbReference type="NCBI Taxonomy" id="200917"/>
    <lineage>
        <taxon>Eukaryota</taxon>
        <taxon>Metazoa</taxon>
        <taxon>Ecdysozoa</taxon>
        <taxon>Arthropoda</taxon>
        <taxon>Hexapoda</taxon>
        <taxon>Insecta</taxon>
        <taxon>Pterygota</taxon>
        <taxon>Neoptera</taxon>
        <taxon>Endopterygota</taxon>
        <taxon>Coleoptera</taxon>
        <taxon>Polyphaga</taxon>
        <taxon>Cucujiformia</taxon>
        <taxon>Chrysomeloidea</taxon>
        <taxon>Chrysomelidae</taxon>
        <taxon>Bruchinae</taxon>
        <taxon>Bruchini</taxon>
        <taxon>Acanthoscelides</taxon>
    </lineage>
</organism>
<proteinExistence type="predicted"/>
<evidence type="ECO:0000313" key="2">
    <source>
        <dbReference type="Proteomes" id="UP001152888"/>
    </source>
</evidence>